<accession>A0ABY6ENH9</accession>
<gene>
    <name evidence="3" type="ORF">N8I86_15080</name>
</gene>
<evidence type="ECO:0000256" key="1">
    <source>
        <dbReference type="SAM" id="MobiDB-lite"/>
    </source>
</evidence>
<dbReference type="Proteomes" id="UP001060733">
    <property type="component" value="Chromosome"/>
</dbReference>
<dbReference type="Pfam" id="PF04149">
    <property type="entry name" value="DUF397"/>
    <property type="match status" value="1"/>
</dbReference>
<protein>
    <submittedName>
        <fullName evidence="3">DUF397 domain-containing protein</fullName>
    </submittedName>
</protein>
<name>A0ABY6ENH9_9ACTN</name>
<feature type="region of interest" description="Disordered" evidence="1">
    <location>
        <begin position="1"/>
        <end position="20"/>
    </location>
</feature>
<organism evidence="3 4">
    <name type="scientific">Streptomyces albidocamelliae</name>
    <dbReference type="NCBI Taxonomy" id="2981135"/>
    <lineage>
        <taxon>Bacteria</taxon>
        <taxon>Bacillati</taxon>
        <taxon>Actinomycetota</taxon>
        <taxon>Actinomycetes</taxon>
        <taxon>Kitasatosporales</taxon>
        <taxon>Streptomycetaceae</taxon>
        <taxon>Streptomyces</taxon>
    </lineage>
</organism>
<dbReference type="InterPro" id="IPR007278">
    <property type="entry name" value="DUF397"/>
</dbReference>
<proteinExistence type="predicted"/>
<evidence type="ECO:0000259" key="2">
    <source>
        <dbReference type="Pfam" id="PF04149"/>
    </source>
</evidence>
<keyword evidence="4" id="KW-1185">Reference proteome</keyword>
<evidence type="ECO:0000313" key="4">
    <source>
        <dbReference type="Proteomes" id="UP001060733"/>
    </source>
</evidence>
<sequence length="67" mass="7239">MRNPMDNWRKSSYSGPGDGNECVEIANSPTHVAVRDSKTPARALLTFPAPAFAVFLDGLKNAPHTRG</sequence>
<feature type="domain" description="DUF397" evidence="2">
    <location>
        <begin position="7"/>
        <end position="60"/>
    </location>
</feature>
<dbReference type="EMBL" id="CP106795">
    <property type="protein sequence ID" value="UXY35947.1"/>
    <property type="molecule type" value="Genomic_DNA"/>
</dbReference>
<evidence type="ECO:0000313" key="3">
    <source>
        <dbReference type="EMBL" id="UXY35947.1"/>
    </source>
</evidence>
<reference evidence="3" key="1">
    <citation type="submission" date="2022-10" db="EMBL/GenBank/DDBJ databases">
        <authorList>
            <person name="Mo P."/>
        </authorList>
    </citation>
    <scope>NUCLEOTIDE SEQUENCE</scope>
    <source>
        <strain evidence="3">HUAS 14-6</strain>
    </source>
</reference>